<feature type="non-terminal residue" evidence="1">
    <location>
        <position position="447"/>
    </location>
</feature>
<dbReference type="AlphaFoldDB" id="A0A2G5B8H0"/>
<dbReference type="GO" id="GO:0005737">
    <property type="term" value="C:cytoplasm"/>
    <property type="evidence" value="ECO:0007669"/>
    <property type="project" value="TreeGrafter"/>
</dbReference>
<name>A0A2G5B8H0_COERN</name>
<protein>
    <submittedName>
        <fullName evidence="1">Uncharacterized protein</fullName>
    </submittedName>
</protein>
<dbReference type="PANTHER" id="PTHR21054:SF2">
    <property type="entry name" value="MIP04191P"/>
    <property type="match status" value="1"/>
</dbReference>
<organism evidence="1 2">
    <name type="scientific">Coemansia reversa (strain ATCC 12441 / NRRL 1564)</name>
    <dbReference type="NCBI Taxonomy" id="763665"/>
    <lineage>
        <taxon>Eukaryota</taxon>
        <taxon>Fungi</taxon>
        <taxon>Fungi incertae sedis</taxon>
        <taxon>Zoopagomycota</taxon>
        <taxon>Kickxellomycotina</taxon>
        <taxon>Kickxellomycetes</taxon>
        <taxon>Kickxellales</taxon>
        <taxon>Kickxellaceae</taxon>
        <taxon>Coemansia</taxon>
    </lineage>
</organism>
<evidence type="ECO:0000313" key="2">
    <source>
        <dbReference type="Proteomes" id="UP000242474"/>
    </source>
</evidence>
<accession>A0A2G5B8H0</accession>
<keyword evidence="2" id="KW-1185">Reference proteome</keyword>
<proteinExistence type="predicted"/>
<dbReference type="PANTHER" id="PTHR21054">
    <property type="entry name" value="ZINC METALLOPROTEINASE-RELATED"/>
    <property type="match status" value="1"/>
</dbReference>
<evidence type="ECO:0000313" key="1">
    <source>
        <dbReference type="EMBL" id="PIA15027.1"/>
    </source>
</evidence>
<dbReference type="EMBL" id="KZ303510">
    <property type="protein sequence ID" value="PIA15027.1"/>
    <property type="molecule type" value="Genomic_DNA"/>
</dbReference>
<dbReference type="InterPro" id="IPR053002">
    <property type="entry name" value="Metalloproteinase_M10B"/>
</dbReference>
<dbReference type="InterPro" id="IPR021917">
    <property type="entry name" value="Unchr_Zn-peptidase-like"/>
</dbReference>
<gene>
    <name evidence="1" type="ORF">COEREDRAFT_45438</name>
</gene>
<dbReference type="Pfam" id="PF12044">
    <property type="entry name" value="Metallopep"/>
    <property type="match status" value="1"/>
</dbReference>
<sequence>MLHFPDKTASTTESTPDLQFLNINENELVHQRFLIVHGQVSLVSGSNDRIVVNHPILPTIEFPAVDGYFKVVVGLESGINKLEFVYMHSDKCICKKVLTVNMEPYLNKPALRLAIIIGKDSPKTFDALPGSSGPGKNDLDAAVRKLRCSAYLWQAFMSEQMRREGFGFRTFNLEENYDQDTMFSDKEERMTAKVHLVRSNRTVAEIRAKSCAQQWKPLVGEKHKLLGQMDIAQEALLKTGWFKDHNVVCLILDSHWDIKHGIVVGHGAVGSQNRNKRLAVYGSHTTHAWPENLHEVPAKFLDETTVDESYVYNNGNKCSKLWQLTNIGIGQHLHMLAATMGPTNSPLGIASSQGYQNLNRAFMARELGWKGPVKQENEASAHWHRPDAIRLRHHPFMRLPYDQPPNNIVETGFEILAVDNGLLMRNESGLAMIEVKVNGVYCGHVEY</sequence>
<dbReference type="OrthoDB" id="74460at2759"/>
<reference evidence="1 2" key="1">
    <citation type="journal article" date="2015" name="Genome Biol. Evol.">
        <title>Phylogenomic analyses indicate that early fungi evolved digesting cell walls of algal ancestors of land plants.</title>
        <authorList>
            <person name="Chang Y."/>
            <person name="Wang S."/>
            <person name="Sekimoto S."/>
            <person name="Aerts A.L."/>
            <person name="Choi C."/>
            <person name="Clum A."/>
            <person name="LaButti K.M."/>
            <person name="Lindquist E.A."/>
            <person name="Yee Ngan C."/>
            <person name="Ohm R.A."/>
            <person name="Salamov A.A."/>
            <person name="Grigoriev I.V."/>
            <person name="Spatafora J.W."/>
            <person name="Berbee M.L."/>
        </authorList>
    </citation>
    <scope>NUCLEOTIDE SEQUENCE [LARGE SCALE GENOMIC DNA]</scope>
    <source>
        <strain evidence="1 2">NRRL 1564</strain>
    </source>
</reference>
<dbReference type="Proteomes" id="UP000242474">
    <property type="component" value="Unassembled WGS sequence"/>
</dbReference>